<evidence type="ECO:0000256" key="7">
    <source>
        <dbReference type="ARBA" id="ARBA00034139"/>
    </source>
</evidence>
<dbReference type="PANTHER" id="PTHR23040:SF1">
    <property type="entry name" value="OUTER DYNEIN ARM-DOCKING COMPLEX SUBUNIT 4"/>
    <property type="match status" value="1"/>
</dbReference>
<protein>
    <recommendedName>
        <fullName evidence="7">Outer dynein arm-docking complex subunit 4</fullName>
    </recommendedName>
    <alternativeName>
        <fullName evidence="8">Tetratricopeptide repeat protein 25</fullName>
    </alternativeName>
</protein>
<dbReference type="GeneID" id="106474840"/>
<organism evidence="11 12">
    <name type="scientific">Limulus polyphemus</name>
    <name type="common">Atlantic horseshoe crab</name>
    <dbReference type="NCBI Taxonomy" id="6850"/>
    <lineage>
        <taxon>Eukaryota</taxon>
        <taxon>Metazoa</taxon>
        <taxon>Ecdysozoa</taxon>
        <taxon>Arthropoda</taxon>
        <taxon>Chelicerata</taxon>
        <taxon>Merostomata</taxon>
        <taxon>Xiphosura</taxon>
        <taxon>Limulidae</taxon>
        <taxon>Limulus</taxon>
    </lineage>
</organism>
<keyword evidence="3" id="KW-0677">Repeat</keyword>
<feature type="compositionally biased region" description="Basic and acidic residues" evidence="10">
    <location>
        <begin position="170"/>
        <end position="189"/>
    </location>
</feature>
<dbReference type="InterPro" id="IPR019734">
    <property type="entry name" value="TPR_rpt"/>
</dbReference>
<evidence type="ECO:0000313" key="12">
    <source>
        <dbReference type="RefSeq" id="XP_022258843.1"/>
    </source>
</evidence>
<dbReference type="SUPFAM" id="SSF48452">
    <property type="entry name" value="TPR-like"/>
    <property type="match status" value="1"/>
</dbReference>
<proteinExistence type="predicted"/>
<gene>
    <name evidence="12" type="primary">LOC106474840</name>
</gene>
<comment type="subcellular location">
    <subcellularLocation>
        <location evidence="1">Cytoplasm</location>
        <location evidence="1">Cytoskeleton</location>
        <location evidence="1">Cilium axoneme</location>
    </subcellularLocation>
</comment>
<accession>A0ABM1TSI7</accession>
<feature type="region of interest" description="Disordered" evidence="10">
    <location>
        <begin position="168"/>
        <end position="189"/>
    </location>
</feature>
<evidence type="ECO:0000256" key="9">
    <source>
        <dbReference type="PROSITE-ProRule" id="PRU00339"/>
    </source>
</evidence>
<evidence type="ECO:0000256" key="3">
    <source>
        <dbReference type="ARBA" id="ARBA00022737"/>
    </source>
</evidence>
<keyword evidence="6" id="KW-0966">Cell projection</keyword>
<name>A0ABM1TSI7_LIMPO</name>
<evidence type="ECO:0000256" key="1">
    <source>
        <dbReference type="ARBA" id="ARBA00004430"/>
    </source>
</evidence>
<feature type="compositionally biased region" description="Polar residues" evidence="10">
    <location>
        <begin position="71"/>
        <end position="80"/>
    </location>
</feature>
<evidence type="ECO:0000313" key="11">
    <source>
        <dbReference type="Proteomes" id="UP000694941"/>
    </source>
</evidence>
<reference evidence="12" key="1">
    <citation type="submission" date="2025-08" db="UniProtKB">
        <authorList>
            <consortium name="RefSeq"/>
        </authorList>
    </citation>
    <scope>IDENTIFICATION</scope>
    <source>
        <tissue evidence="12">Muscle</tissue>
    </source>
</reference>
<dbReference type="PROSITE" id="PS50005">
    <property type="entry name" value="TPR"/>
    <property type="match status" value="1"/>
</dbReference>
<feature type="repeat" description="TPR" evidence="9">
    <location>
        <begin position="243"/>
        <end position="276"/>
    </location>
</feature>
<dbReference type="RefSeq" id="XP_022258843.1">
    <property type="nucleotide sequence ID" value="XM_022403135.1"/>
</dbReference>
<sequence>MGNFEHALVFFHRGHKIRPEMEGFRLGIQKAQKAIDNSVGKGAGAKLGSKRGSALKPGKSAGELTSERSSLDSIPSTGKQKNTKKILGELSVDKIFLEKFLKNKALARTAQPEIKEIREHARSALEFLELRQEFWHQQKPLYARGHHRRLTRARARACSAASRRVGHISQNERFERTEEKRQQQKDQEERVKMTNQVMKMLEEIDDALSRGHYKKSLTKCNTLKNFVDRCPEELLPNKTEILATIYSDIGCAHMELGDHRSALEFHYKDLDLGEQHDLEECRSRALDNIGRTYALSRQFDKAIEIWEKKIPLCSIAVEKAWLHHEMGRCYLELNNEKMAKEHGQRSLECASEVNDGVWQLNSSVLIGQAEVLGGNLQGAVEAFNMALTFARKHKDSSAERAIKIVRNRILRQIKENKEASRIRPQVQREAEWPSISLEHSKEDSGLDSIMTSSNVFLLDA</sequence>
<evidence type="ECO:0000256" key="2">
    <source>
        <dbReference type="ARBA" id="ARBA00022490"/>
    </source>
</evidence>
<dbReference type="SMART" id="SM00028">
    <property type="entry name" value="TPR"/>
    <property type="match status" value="4"/>
</dbReference>
<dbReference type="Proteomes" id="UP000694941">
    <property type="component" value="Unplaced"/>
</dbReference>
<evidence type="ECO:0000256" key="8">
    <source>
        <dbReference type="ARBA" id="ARBA00034143"/>
    </source>
</evidence>
<evidence type="ECO:0000256" key="5">
    <source>
        <dbReference type="ARBA" id="ARBA00023212"/>
    </source>
</evidence>
<keyword evidence="2" id="KW-0963">Cytoplasm</keyword>
<dbReference type="InterPro" id="IPR011990">
    <property type="entry name" value="TPR-like_helical_dom_sf"/>
</dbReference>
<keyword evidence="11" id="KW-1185">Reference proteome</keyword>
<dbReference type="Gene3D" id="1.25.40.10">
    <property type="entry name" value="Tetratricopeptide repeat domain"/>
    <property type="match status" value="1"/>
</dbReference>
<keyword evidence="4 9" id="KW-0802">TPR repeat</keyword>
<evidence type="ECO:0000256" key="10">
    <source>
        <dbReference type="SAM" id="MobiDB-lite"/>
    </source>
</evidence>
<evidence type="ECO:0000256" key="4">
    <source>
        <dbReference type="ARBA" id="ARBA00022803"/>
    </source>
</evidence>
<feature type="region of interest" description="Disordered" evidence="10">
    <location>
        <begin position="40"/>
        <end position="80"/>
    </location>
</feature>
<dbReference type="InterPro" id="IPR040111">
    <property type="entry name" value="ODAD4"/>
</dbReference>
<keyword evidence="5" id="KW-0206">Cytoskeleton</keyword>
<dbReference type="PANTHER" id="PTHR23040">
    <property type="match status" value="1"/>
</dbReference>
<evidence type="ECO:0000256" key="6">
    <source>
        <dbReference type="ARBA" id="ARBA00023273"/>
    </source>
</evidence>